<dbReference type="InterPro" id="IPR039856">
    <property type="entry name" value="EMC2-like"/>
</dbReference>
<dbReference type="InterPro" id="IPR019734">
    <property type="entry name" value="TPR_rpt"/>
</dbReference>
<dbReference type="GO" id="GO:0072546">
    <property type="term" value="C:EMC complex"/>
    <property type="evidence" value="ECO:0007669"/>
    <property type="project" value="UniProtKB-UniRule"/>
</dbReference>
<keyword evidence="3" id="KW-0802">TPR repeat</keyword>
<accession>A0A0B6Z999</accession>
<dbReference type="SMART" id="SM00028">
    <property type="entry name" value="TPR"/>
    <property type="match status" value="3"/>
</dbReference>
<dbReference type="InterPro" id="IPR055217">
    <property type="entry name" value="TPR_EMC2"/>
</dbReference>
<keyword evidence="4" id="KW-0472">Membrane</keyword>
<dbReference type="SUPFAM" id="SSF48452">
    <property type="entry name" value="TPR-like"/>
    <property type="match status" value="1"/>
</dbReference>
<name>A0A0B6Z999_9EUPU</name>
<dbReference type="EMBL" id="HACG01018233">
    <property type="protein sequence ID" value="CEK65098.1"/>
    <property type="molecule type" value="Transcribed_RNA"/>
</dbReference>
<evidence type="ECO:0000256" key="1">
    <source>
        <dbReference type="ARBA" id="ARBA00010361"/>
    </source>
</evidence>
<keyword evidence="4" id="KW-0256">Endoplasmic reticulum</keyword>
<dbReference type="Gene3D" id="1.25.40.10">
    <property type="entry name" value="Tetratricopeptide repeat domain"/>
    <property type="match status" value="1"/>
</dbReference>
<comment type="similarity">
    <text evidence="1 4">Belongs to the EMC2 family.</text>
</comment>
<dbReference type="AlphaFoldDB" id="A0A0B6Z999"/>
<reference evidence="6" key="1">
    <citation type="submission" date="2014-12" db="EMBL/GenBank/DDBJ databases">
        <title>Insight into the proteome of Arion vulgaris.</title>
        <authorList>
            <person name="Aradska J."/>
            <person name="Bulat T."/>
            <person name="Smidak R."/>
            <person name="Sarate P."/>
            <person name="Gangsoo J."/>
            <person name="Sialana F."/>
            <person name="Bilban M."/>
            <person name="Lubec G."/>
        </authorList>
    </citation>
    <scope>NUCLEOTIDE SEQUENCE</scope>
    <source>
        <tissue evidence="6">Skin</tissue>
    </source>
</reference>
<comment type="subcellular location">
    <subcellularLocation>
        <location evidence="4">Endoplasmic reticulum membrane</location>
        <topology evidence="4">Peripheral membrane protein</topology>
        <orientation evidence="4">Cytoplasmic side</orientation>
    </subcellularLocation>
</comment>
<evidence type="ECO:0000256" key="4">
    <source>
        <dbReference type="RuleBase" id="RU367091"/>
    </source>
</evidence>
<dbReference type="Pfam" id="PF22890">
    <property type="entry name" value="TPR_EMC2"/>
    <property type="match status" value="1"/>
</dbReference>
<comment type="subunit">
    <text evidence="4">Component of the ER membrane protein complex (EMC).</text>
</comment>
<organism evidence="6">
    <name type="scientific">Arion vulgaris</name>
    <dbReference type="NCBI Taxonomy" id="1028688"/>
    <lineage>
        <taxon>Eukaryota</taxon>
        <taxon>Metazoa</taxon>
        <taxon>Spiralia</taxon>
        <taxon>Lophotrochozoa</taxon>
        <taxon>Mollusca</taxon>
        <taxon>Gastropoda</taxon>
        <taxon>Heterobranchia</taxon>
        <taxon>Euthyneura</taxon>
        <taxon>Panpulmonata</taxon>
        <taxon>Eupulmonata</taxon>
        <taxon>Stylommatophora</taxon>
        <taxon>Helicina</taxon>
        <taxon>Arionoidea</taxon>
        <taxon>Arionidae</taxon>
        <taxon>Arion</taxon>
    </lineage>
</organism>
<comment type="function">
    <text evidence="4">Part of the endoplasmic reticulum membrane protein complex (EMC) that enables the energy-independent insertion into endoplasmic reticulum membranes of newly synthesized membrane proteins.</text>
</comment>
<protein>
    <recommendedName>
        <fullName evidence="4">ER membrane protein complex subunit 2</fullName>
    </recommendedName>
</protein>
<dbReference type="InterPro" id="IPR011990">
    <property type="entry name" value="TPR-like_helical_dom_sf"/>
</dbReference>
<feature type="domain" description="EMC2 TPR-like" evidence="5">
    <location>
        <begin position="85"/>
        <end position="194"/>
    </location>
</feature>
<keyword evidence="2" id="KW-0677">Repeat</keyword>
<evidence type="ECO:0000256" key="3">
    <source>
        <dbReference type="ARBA" id="ARBA00022803"/>
    </source>
</evidence>
<dbReference type="PANTHER" id="PTHR12760">
    <property type="entry name" value="TETRATRICOPEPTIDE REPEAT PROTEIN"/>
    <property type="match status" value="1"/>
</dbReference>
<evidence type="ECO:0000259" key="5">
    <source>
        <dbReference type="Pfam" id="PF22890"/>
    </source>
</evidence>
<evidence type="ECO:0000313" key="6">
    <source>
        <dbReference type="EMBL" id="CEK65098.1"/>
    </source>
</evidence>
<dbReference type="Pfam" id="PF13181">
    <property type="entry name" value="TPR_8"/>
    <property type="match status" value="1"/>
</dbReference>
<gene>
    <name evidence="6" type="primary">ORF53900</name>
</gene>
<proteinExistence type="inferred from homology"/>
<sequence length="291" mass="33696">MTQQVSFDEARTILKKFRDEQTRDSDLVVSLWDSVLADSCHRLGDELWLVYEQVCSSALDCQRFDLAELCISSLEHKFAKSIRVRRLHGMLYEARGEYIKAEEEYKSILEKDETNMYARKRQVAIMKAQNKIPEAISKLNEYLKSFMTDYEAWNELCDLYLSQHDYNNAAFCLEELIMSNPHNHLFHQKYAEIRYTQGGNENMDLARSYFAQAVKLNPNNLRALIGLFLASSNLSGSAGIMAKDKKLNLKYAVWAAEQIQIRYENQEGESQLKETKVLSCLKKLLESLQTS</sequence>
<evidence type="ECO:0000256" key="2">
    <source>
        <dbReference type="ARBA" id="ARBA00022737"/>
    </source>
</evidence>
<dbReference type="FunFam" id="1.25.40.10:FF:000478">
    <property type="entry name" value="GG16802"/>
    <property type="match status" value="1"/>
</dbReference>